<dbReference type="Pfam" id="PF00805">
    <property type="entry name" value="Pentapeptide"/>
    <property type="match status" value="1"/>
</dbReference>
<comment type="caution">
    <text evidence="1">The sequence shown here is derived from an EMBL/GenBank/DDBJ whole genome shotgun (WGS) entry which is preliminary data.</text>
</comment>
<dbReference type="RefSeq" id="WP_007017938.1">
    <property type="nucleotide sequence ID" value="NZ_CH724115.1"/>
</dbReference>
<keyword evidence="2" id="KW-1185">Reference proteome</keyword>
<dbReference type="AlphaFoldDB" id="Q1N133"/>
<evidence type="ECO:0000313" key="2">
    <source>
        <dbReference type="Proteomes" id="UP000004263"/>
    </source>
</evidence>
<dbReference type="PANTHER" id="PTHR14136">
    <property type="entry name" value="BTB_POZ DOMAIN-CONTAINING PROTEIN KCTD9"/>
    <property type="match status" value="1"/>
</dbReference>
<dbReference type="InterPro" id="IPR001646">
    <property type="entry name" value="5peptide_repeat"/>
</dbReference>
<gene>
    <name evidence="1" type="ORF">RED65_13807</name>
</gene>
<dbReference type="PANTHER" id="PTHR14136:SF17">
    <property type="entry name" value="BTB_POZ DOMAIN-CONTAINING PROTEIN KCTD9"/>
    <property type="match status" value="1"/>
</dbReference>
<protein>
    <submittedName>
        <fullName evidence="1">Uncharacterized low-complexity protein</fullName>
    </submittedName>
</protein>
<dbReference type="EMBL" id="AAQH01000012">
    <property type="protein sequence ID" value="EAT11841.1"/>
    <property type="molecule type" value="Genomic_DNA"/>
</dbReference>
<sequence>MKPKISQDPMYQLLREEKVPEFNKLRTQGKACDLTGCDFRGLDLRDLDVRGLDLSNAYFRGADLRSVDFRGAKLSGASLADAKISGCFFPDNISAQEILMSVQHGTRLRHPSPDSRLPA</sequence>
<evidence type="ECO:0000313" key="1">
    <source>
        <dbReference type="EMBL" id="EAT11841.1"/>
    </source>
</evidence>
<dbReference type="InterPro" id="IPR051082">
    <property type="entry name" value="Pentapeptide-BTB/POZ_domain"/>
</dbReference>
<reference evidence="1 2" key="1">
    <citation type="submission" date="2006-03" db="EMBL/GenBank/DDBJ databases">
        <authorList>
            <person name="Pinhassi J."/>
            <person name="Pedros-Alio C."/>
            <person name="Ferriera S."/>
            <person name="Johnson J."/>
            <person name="Kravitz S."/>
            <person name="Halpern A."/>
            <person name="Remington K."/>
            <person name="Beeson K."/>
            <person name="Tran B."/>
            <person name="Rogers Y.-H."/>
            <person name="Friedman R."/>
            <person name="Venter J.C."/>
        </authorList>
    </citation>
    <scope>NUCLEOTIDE SEQUENCE [LARGE SCALE GENOMIC DNA]</scope>
    <source>
        <strain evidence="1 2">RED65</strain>
    </source>
</reference>
<organism evidence="1 2">
    <name type="scientific">Bermanella marisrubri</name>
    <dbReference type="NCBI Taxonomy" id="207949"/>
    <lineage>
        <taxon>Bacteria</taxon>
        <taxon>Pseudomonadati</taxon>
        <taxon>Pseudomonadota</taxon>
        <taxon>Gammaproteobacteria</taxon>
        <taxon>Oceanospirillales</taxon>
        <taxon>Oceanospirillaceae</taxon>
        <taxon>Bermanella</taxon>
    </lineage>
</organism>
<name>Q1N133_9GAMM</name>
<dbReference type="InterPro" id="IPR016933">
    <property type="entry name" value="UCP029688_pentapep"/>
</dbReference>
<dbReference type="Proteomes" id="UP000004263">
    <property type="component" value="Unassembled WGS sequence"/>
</dbReference>
<dbReference type="STRING" id="207949.RED65_13807"/>
<accession>Q1N133</accession>
<dbReference type="HOGENOM" id="CLU_2132328_0_0_6"/>
<proteinExistence type="predicted"/>
<dbReference type="PIRSF" id="PIRSF029688">
    <property type="entry name" value="UCP29688_pentapep"/>
    <property type="match status" value="1"/>
</dbReference>
<dbReference type="SUPFAM" id="SSF141571">
    <property type="entry name" value="Pentapeptide repeat-like"/>
    <property type="match status" value="1"/>
</dbReference>
<dbReference type="Gene3D" id="2.160.20.80">
    <property type="entry name" value="E3 ubiquitin-protein ligase SopA"/>
    <property type="match status" value="1"/>
</dbReference>